<dbReference type="OrthoDB" id="4036575at2759"/>
<comment type="caution">
    <text evidence="3">The sequence shown here is derived from an EMBL/GenBank/DDBJ whole genome shotgun (WGS) entry which is preliminary data.</text>
</comment>
<reference evidence="3 4" key="1">
    <citation type="submission" date="2014-03" db="EMBL/GenBank/DDBJ databases">
        <title>The genome of Kluyveromyces dobzhanskii.</title>
        <authorList>
            <person name="Nystedt B."/>
            <person name="Astrom S."/>
        </authorList>
    </citation>
    <scope>NUCLEOTIDE SEQUENCE [LARGE SCALE GENOMIC DNA]</scope>
    <source>
        <strain evidence="3 4">CBS 2104</strain>
    </source>
</reference>
<accession>A0A0A8L897</accession>
<organism evidence="3 4">
    <name type="scientific">Kluyveromyces dobzhanskii CBS 2104</name>
    <dbReference type="NCBI Taxonomy" id="1427455"/>
    <lineage>
        <taxon>Eukaryota</taxon>
        <taxon>Fungi</taxon>
        <taxon>Dikarya</taxon>
        <taxon>Ascomycota</taxon>
        <taxon>Saccharomycotina</taxon>
        <taxon>Saccharomycetes</taxon>
        <taxon>Saccharomycetales</taxon>
        <taxon>Saccharomycetaceae</taxon>
        <taxon>Kluyveromyces</taxon>
    </lineage>
</organism>
<feature type="compositionally biased region" description="Low complexity" evidence="1">
    <location>
        <begin position="176"/>
        <end position="211"/>
    </location>
</feature>
<evidence type="ECO:0000259" key="2">
    <source>
        <dbReference type="PROSITE" id="PS50048"/>
    </source>
</evidence>
<dbReference type="GO" id="GO:0008270">
    <property type="term" value="F:zinc ion binding"/>
    <property type="evidence" value="ECO:0007669"/>
    <property type="project" value="InterPro"/>
</dbReference>
<gene>
    <name evidence="3" type="ORF">KLDO_g2685</name>
</gene>
<sequence>MSSITIDNCNNSSLPPLLLPAVVHHYERNADLDKLSFTKLKQDKSVSGLNVLSGAESWSKHSANYTTSGSTRLLTPPDSKVQSSTITANSSLDNLANLAYVVAATDGVNNKTSGSVRANGQQPPLMYKYLQKKRSCSASVTENETLASPVEFKKKGRKLPRKNNIRMSANTSFSLNPGTNSATTSGNSSCSSSRPDSPLSRHQSVSNSPSSVEEEPTGMSDFKDHQKLVNASGAKVITSSKCKRQRTGPSCDVCRSKKIKCDATVLVLSQDPPLLSNCQRTESLHCPLSIDSCDAEILAKIPLEIRTQLAENKDMSLVRHVDKLIAFSSCSSCLKKKDRHCNFSKGFTRNDIAVFSTLNKKLGKRNSLGDFTVQDYLNTGCSPDQ</sequence>
<dbReference type="InterPro" id="IPR001138">
    <property type="entry name" value="Zn2Cys6_DnaBD"/>
</dbReference>
<dbReference type="Proteomes" id="UP000031516">
    <property type="component" value="Unassembled WGS sequence"/>
</dbReference>
<feature type="region of interest" description="Disordered" evidence="1">
    <location>
        <begin position="151"/>
        <end position="221"/>
    </location>
</feature>
<dbReference type="GO" id="GO:0000981">
    <property type="term" value="F:DNA-binding transcription factor activity, RNA polymerase II-specific"/>
    <property type="evidence" value="ECO:0007669"/>
    <property type="project" value="InterPro"/>
</dbReference>
<name>A0A0A8L897_9SACH</name>
<keyword evidence="4" id="KW-1185">Reference proteome</keyword>
<evidence type="ECO:0000313" key="4">
    <source>
        <dbReference type="Proteomes" id="UP000031516"/>
    </source>
</evidence>
<dbReference type="CDD" id="cd00067">
    <property type="entry name" value="GAL4"/>
    <property type="match status" value="1"/>
</dbReference>
<feature type="compositionally biased region" description="Basic residues" evidence="1">
    <location>
        <begin position="154"/>
        <end position="164"/>
    </location>
</feature>
<proteinExistence type="predicted"/>
<dbReference type="EMBL" id="CCBQ010000037">
    <property type="protein sequence ID" value="CDO94419.1"/>
    <property type="molecule type" value="Genomic_DNA"/>
</dbReference>
<protein>
    <submittedName>
        <fullName evidence="3">WGS project CCBQ000000000 data, contig 00106</fullName>
    </submittedName>
</protein>
<evidence type="ECO:0000313" key="3">
    <source>
        <dbReference type="EMBL" id="CDO94419.1"/>
    </source>
</evidence>
<dbReference type="PROSITE" id="PS50048">
    <property type="entry name" value="ZN2_CY6_FUNGAL_2"/>
    <property type="match status" value="1"/>
</dbReference>
<feature type="compositionally biased region" description="Polar residues" evidence="1">
    <location>
        <begin position="165"/>
        <end position="175"/>
    </location>
</feature>
<evidence type="ECO:0000256" key="1">
    <source>
        <dbReference type="SAM" id="MobiDB-lite"/>
    </source>
</evidence>
<feature type="domain" description="Zn(2)-C6 fungal-type" evidence="2">
    <location>
        <begin position="250"/>
        <end position="288"/>
    </location>
</feature>
<dbReference type="AlphaFoldDB" id="A0A0A8L897"/>